<evidence type="ECO:0000259" key="2">
    <source>
        <dbReference type="Pfam" id="PF13737"/>
    </source>
</evidence>
<feature type="compositionally biased region" description="Basic residues" evidence="1">
    <location>
        <begin position="127"/>
        <end position="139"/>
    </location>
</feature>
<evidence type="ECO:0000313" key="4">
    <source>
        <dbReference type="Proteomes" id="UP000305709"/>
    </source>
</evidence>
<reference evidence="3 4" key="1">
    <citation type="submission" date="2019-06" db="EMBL/GenBank/DDBJ databases">
        <authorList>
            <person name="Jiang L."/>
        </authorList>
    </citation>
    <scope>NUCLEOTIDE SEQUENCE [LARGE SCALE GENOMIC DNA]</scope>
    <source>
        <strain evidence="3 4">YIM 48858</strain>
    </source>
</reference>
<organism evidence="3 4">
    <name type="scientific">Rubellimicrobium roseum</name>
    <dbReference type="NCBI Taxonomy" id="687525"/>
    <lineage>
        <taxon>Bacteria</taxon>
        <taxon>Pseudomonadati</taxon>
        <taxon>Pseudomonadota</taxon>
        <taxon>Alphaproteobacteria</taxon>
        <taxon>Rhodobacterales</taxon>
        <taxon>Roseobacteraceae</taxon>
        <taxon>Rubellimicrobium</taxon>
    </lineage>
</organism>
<dbReference type="Pfam" id="PF13737">
    <property type="entry name" value="DDE_Tnp_1_5"/>
    <property type="match status" value="1"/>
</dbReference>
<evidence type="ECO:0000256" key="1">
    <source>
        <dbReference type="SAM" id="MobiDB-lite"/>
    </source>
</evidence>
<evidence type="ECO:0000313" key="3">
    <source>
        <dbReference type="EMBL" id="TNC60676.1"/>
    </source>
</evidence>
<dbReference type="EMBL" id="VDFV01000077">
    <property type="protein sequence ID" value="TNC60676.1"/>
    <property type="molecule type" value="Genomic_DNA"/>
</dbReference>
<feature type="domain" description="Transposase DDE" evidence="2">
    <location>
        <begin position="1"/>
        <end position="54"/>
    </location>
</feature>
<comment type="caution">
    <text evidence="3">The sequence shown here is derived from an EMBL/GenBank/DDBJ whole genome shotgun (WGS) entry which is preliminary data.</text>
</comment>
<dbReference type="InterPro" id="IPR025668">
    <property type="entry name" value="Tnp_DDE_dom"/>
</dbReference>
<dbReference type="Proteomes" id="UP000305709">
    <property type="component" value="Unassembled WGS sequence"/>
</dbReference>
<feature type="region of interest" description="Disordered" evidence="1">
    <location>
        <begin position="85"/>
        <end position="139"/>
    </location>
</feature>
<accession>A0A5C4N5Z0</accession>
<name>A0A5C4N5Z0_9RHOB</name>
<dbReference type="AlphaFoldDB" id="A0A5C4N5Z0"/>
<sequence>MAASLLRLAGLNWPVPAHSTLCRRRQTVASQIPHVRSGGNLGLRVDSTGMEMRGGGEWQVHRQGPGRRREWRKVHLALDAATGDIRAVEATPSREGDSPVPLDLLMHPSRSAPSRPGRLRRPDLSQRHRRAVRHSHHPG</sequence>
<keyword evidence="4" id="KW-1185">Reference proteome</keyword>
<protein>
    <submittedName>
        <fullName evidence="3">Transposase</fullName>
    </submittedName>
</protein>
<dbReference type="OrthoDB" id="8451553at2"/>
<feature type="non-terminal residue" evidence="3">
    <location>
        <position position="139"/>
    </location>
</feature>
<gene>
    <name evidence="3" type="ORF">FHG71_21910</name>
</gene>
<proteinExistence type="predicted"/>